<dbReference type="PANTHER" id="PTHR43434:SF1">
    <property type="entry name" value="PHOSPHOGLYCOLATE PHOSPHATASE"/>
    <property type="match status" value="1"/>
</dbReference>
<feature type="binding site" evidence="11">
    <location>
        <position position="170"/>
    </location>
    <ligand>
        <name>Mg(2+)</name>
        <dbReference type="ChEBI" id="CHEBI:18420"/>
    </ligand>
</feature>
<dbReference type="AlphaFoldDB" id="A0A495WRG7"/>
<dbReference type="EC" id="3.1.3.18" evidence="5 11"/>
<feature type="binding site" evidence="11">
    <location>
        <position position="9"/>
    </location>
    <ligand>
        <name>Mg(2+)</name>
        <dbReference type="ChEBI" id="CHEBI:18420"/>
    </ligand>
</feature>
<sequence length="220" mass="23463">MKFRSITFDLDGTLLDTVADLAEACRLMLAELEAPPRSEAEIRRFVGRGMVVLVERCLTWTTPPDAALLARGIAAFQRHYATVNGRLAQFFPGVREGLAAWQATGLPLAVVTNKPAAFTGPLLERTGIAHYFSAVVSGDTTPHRKPHPAPLLHACAALGVDPAANLHIGDSKHDIETARNAGCAVYCVPYGYNEGEPLRAADCDALVADLGVALRLAHSA</sequence>
<evidence type="ECO:0000313" key="13">
    <source>
        <dbReference type="Proteomes" id="UP000270626"/>
    </source>
</evidence>
<feature type="binding site" evidence="11">
    <location>
        <position position="11"/>
    </location>
    <ligand>
        <name>Mg(2+)</name>
        <dbReference type="ChEBI" id="CHEBI:18420"/>
    </ligand>
</feature>
<feature type="active site" description="Nucleophile" evidence="11">
    <location>
        <position position="9"/>
    </location>
</feature>
<dbReference type="NCBIfam" id="TIGR01509">
    <property type="entry name" value="HAD-SF-IA-v3"/>
    <property type="match status" value="1"/>
</dbReference>
<dbReference type="Pfam" id="PF13419">
    <property type="entry name" value="HAD_2"/>
    <property type="match status" value="1"/>
</dbReference>
<dbReference type="NCBIfam" id="NF009695">
    <property type="entry name" value="PRK13222.1-2"/>
    <property type="match status" value="1"/>
</dbReference>
<keyword evidence="9 11" id="KW-0119">Carbohydrate metabolism</keyword>
<dbReference type="PANTHER" id="PTHR43434">
    <property type="entry name" value="PHOSPHOGLYCOLATE PHOSPHATASE"/>
    <property type="match status" value="1"/>
</dbReference>
<evidence type="ECO:0000256" key="6">
    <source>
        <dbReference type="ARBA" id="ARBA00022723"/>
    </source>
</evidence>
<evidence type="ECO:0000256" key="2">
    <source>
        <dbReference type="ARBA" id="ARBA00001946"/>
    </source>
</evidence>
<evidence type="ECO:0000256" key="5">
    <source>
        <dbReference type="ARBA" id="ARBA00013078"/>
    </source>
</evidence>
<evidence type="ECO:0000256" key="3">
    <source>
        <dbReference type="ARBA" id="ARBA00004818"/>
    </source>
</evidence>
<keyword evidence="7 11" id="KW-0378">Hydrolase</keyword>
<dbReference type="RefSeq" id="WP_121456822.1">
    <property type="nucleotide sequence ID" value="NZ_RBXP01000004.1"/>
</dbReference>
<dbReference type="CDD" id="cd16417">
    <property type="entry name" value="HAD_PGPase"/>
    <property type="match status" value="1"/>
</dbReference>
<dbReference type="Gene3D" id="3.40.50.1000">
    <property type="entry name" value="HAD superfamily/HAD-like"/>
    <property type="match status" value="1"/>
</dbReference>
<dbReference type="HAMAP" id="MF_00495">
    <property type="entry name" value="GPH_hydrolase_bact"/>
    <property type="match status" value="1"/>
</dbReference>
<dbReference type="Gene3D" id="1.10.150.240">
    <property type="entry name" value="Putative phosphatase, domain 2"/>
    <property type="match status" value="1"/>
</dbReference>
<evidence type="ECO:0000256" key="7">
    <source>
        <dbReference type="ARBA" id="ARBA00022801"/>
    </source>
</evidence>
<comment type="cofactor">
    <cofactor evidence="2 11">
        <name>Mg(2+)</name>
        <dbReference type="ChEBI" id="CHEBI:18420"/>
    </cofactor>
</comment>
<dbReference type="InterPro" id="IPR050155">
    <property type="entry name" value="HAD-like_hydrolase_sf"/>
</dbReference>
<comment type="caution">
    <text evidence="12">The sequence shown here is derived from an EMBL/GenBank/DDBJ whole genome shotgun (WGS) entry which is preliminary data.</text>
</comment>
<dbReference type="SFLD" id="SFLDG01129">
    <property type="entry name" value="C1.5:_HAD__Beta-PGM__Phosphata"/>
    <property type="match status" value="1"/>
</dbReference>
<evidence type="ECO:0000256" key="11">
    <source>
        <dbReference type="HAMAP-Rule" id="MF_00495"/>
    </source>
</evidence>
<dbReference type="GO" id="GO:0046295">
    <property type="term" value="P:glycolate biosynthetic process"/>
    <property type="evidence" value="ECO:0007669"/>
    <property type="project" value="UniProtKB-UniRule"/>
</dbReference>
<dbReference type="InterPro" id="IPR041492">
    <property type="entry name" value="HAD_2"/>
</dbReference>
<dbReference type="SFLD" id="SFLDG01135">
    <property type="entry name" value="C1.5.6:_HAD__Beta-PGM__Phospha"/>
    <property type="match status" value="1"/>
</dbReference>
<gene>
    <name evidence="12" type="ORF">DFR40_0405</name>
</gene>
<evidence type="ECO:0000256" key="1">
    <source>
        <dbReference type="ARBA" id="ARBA00000830"/>
    </source>
</evidence>
<comment type="similarity">
    <text evidence="4 11">Belongs to the HAD-like hydrolase superfamily. CbbY/CbbZ/Gph/YieH family.</text>
</comment>
<dbReference type="InterPro" id="IPR023198">
    <property type="entry name" value="PGP-like_dom2"/>
</dbReference>
<dbReference type="EMBL" id="RBXP01000004">
    <property type="protein sequence ID" value="RKT62348.1"/>
    <property type="molecule type" value="Genomic_DNA"/>
</dbReference>
<keyword evidence="13" id="KW-1185">Reference proteome</keyword>
<dbReference type="OrthoDB" id="9807630at2"/>
<evidence type="ECO:0000256" key="4">
    <source>
        <dbReference type="ARBA" id="ARBA00006171"/>
    </source>
</evidence>
<name>A0A495WRG7_9RHOO</name>
<dbReference type="GO" id="GO:0005829">
    <property type="term" value="C:cytosol"/>
    <property type="evidence" value="ECO:0007669"/>
    <property type="project" value="TreeGrafter"/>
</dbReference>
<dbReference type="FunFam" id="3.40.50.1000:FF:000022">
    <property type="entry name" value="Phosphoglycolate phosphatase"/>
    <property type="match status" value="1"/>
</dbReference>
<dbReference type="GO" id="GO:0005975">
    <property type="term" value="P:carbohydrate metabolic process"/>
    <property type="evidence" value="ECO:0007669"/>
    <property type="project" value="InterPro"/>
</dbReference>
<dbReference type="NCBIfam" id="TIGR01549">
    <property type="entry name" value="HAD-SF-IA-v1"/>
    <property type="match status" value="1"/>
</dbReference>
<dbReference type="SUPFAM" id="SSF56784">
    <property type="entry name" value="HAD-like"/>
    <property type="match status" value="1"/>
</dbReference>
<proteinExistence type="inferred from homology"/>
<keyword evidence="8 11" id="KW-0460">Magnesium</keyword>
<dbReference type="GO" id="GO:0008967">
    <property type="term" value="F:phosphoglycolate phosphatase activity"/>
    <property type="evidence" value="ECO:0007669"/>
    <property type="project" value="UniProtKB-UniRule"/>
</dbReference>
<keyword evidence="6 11" id="KW-0479">Metal-binding</keyword>
<reference evidence="12 13" key="1">
    <citation type="submission" date="2018-10" db="EMBL/GenBank/DDBJ databases">
        <title>Genomic Encyclopedia of Type Strains, Phase IV (KMG-IV): sequencing the most valuable type-strain genomes for metagenomic binning, comparative biology and taxonomic classification.</title>
        <authorList>
            <person name="Goeker M."/>
        </authorList>
    </citation>
    <scope>NUCLEOTIDE SEQUENCE [LARGE SCALE GENOMIC DNA]</scope>
    <source>
        <strain evidence="12 13">DSM 23841</strain>
    </source>
</reference>
<dbReference type="UniPathway" id="UPA00865">
    <property type="reaction ID" value="UER00834"/>
</dbReference>
<dbReference type="InterPro" id="IPR037512">
    <property type="entry name" value="PGPase_prok"/>
</dbReference>
<dbReference type="InterPro" id="IPR036412">
    <property type="entry name" value="HAD-like_sf"/>
</dbReference>
<dbReference type="NCBIfam" id="TIGR01449">
    <property type="entry name" value="PGP_bact"/>
    <property type="match status" value="1"/>
</dbReference>
<dbReference type="SFLD" id="SFLDS00003">
    <property type="entry name" value="Haloacid_Dehalogenase"/>
    <property type="match status" value="1"/>
</dbReference>
<dbReference type="Proteomes" id="UP000270626">
    <property type="component" value="Unassembled WGS sequence"/>
</dbReference>
<comment type="function">
    <text evidence="10 11">Specifically catalyzes the dephosphorylation of 2-phosphoglycolate. Is involved in the dissimilation of the intracellular 2-phosphoglycolate formed during the DNA repair of 3'-phosphoglycolate ends, a major class of DNA lesions induced by oxidative stress.</text>
</comment>
<dbReference type="GO" id="GO:0006281">
    <property type="term" value="P:DNA repair"/>
    <property type="evidence" value="ECO:0007669"/>
    <property type="project" value="TreeGrafter"/>
</dbReference>
<dbReference type="InterPro" id="IPR006439">
    <property type="entry name" value="HAD-SF_hydro_IA"/>
</dbReference>
<organism evidence="12 13">
    <name type="scientific">Azonexus fungiphilus</name>
    <dbReference type="NCBI Taxonomy" id="146940"/>
    <lineage>
        <taxon>Bacteria</taxon>
        <taxon>Pseudomonadati</taxon>
        <taxon>Pseudomonadota</taxon>
        <taxon>Betaproteobacteria</taxon>
        <taxon>Rhodocyclales</taxon>
        <taxon>Azonexaceae</taxon>
        <taxon>Azonexus</taxon>
    </lineage>
</organism>
<dbReference type="GO" id="GO:0046872">
    <property type="term" value="F:metal ion binding"/>
    <property type="evidence" value="ECO:0007669"/>
    <property type="project" value="UniProtKB-KW"/>
</dbReference>
<evidence type="ECO:0000313" key="12">
    <source>
        <dbReference type="EMBL" id="RKT62348.1"/>
    </source>
</evidence>
<evidence type="ECO:0000256" key="8">
    <source>
        <dbReference type="ARBA" id="ARBA00022842"/>
    </source>
</evidence>
<comment type="pathway">
    <text evidence="3 11">Organic acid metabolism; glycolate biosynthesis; glycolate from 2-phosphoglycolate: step 1/1.</text>
</comment>
<accession>A0A495WRG7</accession>
<evidence type="ECO:0000256" key="10">
    <source>
        <dbReference type="ARBA" id="ARBA00059247"/>
    </source>
</evidence>
<dbReference type="InterPro" id="IPR023214">
    <property type="entry name" value="HAD_sf"/>
</dbReference>
<protein>
    <recommendedName>
        <fullName evidence="5 11">Phosphoglycolate phosphatase</fullName>
        <shortName evidence="11">PGP</shortName>
        <shortName evidence="11">PGPase</shortName>
        <ecNumber evidence="5 11">3.1.3.18</ecNumber>
    </recommendedName>
</protein>
<comment type="catalytic activity">
    <reaction evidence="1 11">
        <text>2-phosphoglycolate + H2O = glycolate + phosphate</text>
        <dbReference type="Rhea" id="RHEA:14369"/>
        <dbReference type="ChEBI" id="CHEBI:15377"/>
        <dbReference type="ChEBI" id="CHEBI:29805"/>
        <dbReference type="ChEBI" id="CHEBI:43474"/>
        <dbReference type="ChEBI" id="CHEBI:58033"/>
        <dbReference type="EC" id="3.1.3.18"/>
    </reaction>
</comment>
<evidence type="ECO:0000256" key="9">
    <source>
        <dbReference type="ARBA" id="ARBA00023277"/>
    </source>
</evidence>